<accession>C5BRR1</accession>
<dbReference type="InterPro" id="IPR036679">
    <property type="entry name" value="FlgN-like_sf"/>
</dbReference>
<organism evidence="4 5">
    <name type="scientific">Teredinibacter turnerae (strain ATCC 39867 / T7901)</name>
    <dbReference type="NCBI Taxonomy" id="377629"/>
    <lineage>
        <taxon>Bacteria</taxon>
        <taxon>Pseudomonadati</taxon>
        <taxon>Pseudomonadota</taxon>
        <taxon>Gammaproteobacteria</taxon>
        <taxon>Cellvibrionales</taxon>
        <taxon>Cellvibrionaceae</taxon>
        <taxon>Teredinibacter</taxon>
    </lineage>
</organism>
<gene>
    <name evidence="4" type="ordered locus">TERTU_1215</name>
</gene>
<dbReference type="Proteomes" id="UP000009080">
    <property type="component" value="Chromosome"/>
</dbReference>
<proteinExistence type="inferred from homology"/>
<dbReference type="KEGG" id="ttu:TERTU_1215"/>
<dbReference type="HOGENOM" id="CLU_138472_0_0_6"/>
<protein>
    <submittedName>
        <fullName evidence="4">FlgN protein</fullName>
    </submittedName>
</protein>
<dbReference type="eggNOG" id="COG3418">
    <property type="taxonomic scope" value="Bacteria"/>
</dbReference>
<evidence type="ECO:0000313" key="4">
    <source>
        <dbReference type="EMBL" id="ACR10721.1"/>
    </source>
</evidence>
<evidence type="ECO:0000313" key="5">
    <source>
        <dbReference type="Proteomes" id="UP000009080"/>
    </source>
</evidence>
<dbReference type="OrthoDB" id="5734604at2"/>
<dbReference type="STRING" id="377629.TERTU_1215"/>
<dbReference type="SUPFAM" id="SSF140566">
    <property type="entry name" value="FlgN-like"/>
    <property type="match status" value="1"/>
</dbReference>
<reference evidence="4 5" key="1">
    <citation type="journal article" date="2009" name="PLoS ONE">
        <title>The complete genome of Teredinibacter turnerae T7901: an intracellular endosymbiont of marine wood-boring bivalves (shipworms).</title>
        <authorList>
            <person name="Yang J.C."/>
            <person name="Madupu R."/>
            <person name="Durkin A.S."/>
            <person name="Ekborg N.A."/>
            <person name="Pedamallu C.S."/>
            <person name="Hostetler J.B."/>
            <person name="Radune D."/>
            <person name="Toms B.S."/>
            <person name="Henrissat B."/>
            <person name="Coutinho P.M."/>
            <person name="Schwarz S."/>
            <person name="Field L."/>
            <person name="Trindade-Silva A.E."/>
            <person name="Soares C.A.G."/>
            <person name="Elshahawi S."/>
            <person name="Hanora A."/>
            <person name="Schmidt E.W."/>
            <person name="Haygood M.G."/>
            <person name="Posfai J."/>
            <person name="Benner J."/>
            <person name="Madinger C."/>
            <person name="Nove J."/>
            <person name="Anton B."/>
            <person name="Chaudhary K."/>
            <person name="Foster J."/>
            <person name="Holman A."/>
            <person name="Kumar S."/>
            <person name="Lessard P.A."/>
            <person name="Luyten Y.A."/>
            <person name="Slatko B."/>
            <person name="Wood N."/>
            <person name="Wu B."/>
            <person name="Teplitski M."/>
            <person name="Mougous J.D."/>
            <person name="Ward N."/>
            <person name="Eisen J.A."/>
            <person name="Badger J.H."/>
            <person name="Distel D.L."/>
        </authorList>
    </citation>
    <scope>NUCLEOTIDE SEQUENCE [LARGE SCALE GENOMIC DNA]</scope>
    <source>
        <strain evidence="5">ATCC 39867 / T7901</strain>
    </source>
</reference>
<dbReference type="AlphaFoldDB" id="C5BRR1"/>
<comment type="similarity">
    <text evidence="2">Belongs to the FlgN family.</text>
</comment>
<keyword evidence="3" id="KW-1005">Bacterial flagellum biogenesis</keyword>
<sequence length="162" mass="17959">MFLNAKQVHSQLSSDIASCETLLHLLQEERQALAERDLAALDTIIEKKSEALSNLESSAKVRASWVKTFVDNHNLQVHDAKSIWDALIEETAPAMLQTWQKLKELQQKCKQENEVNGKIIARNQKTFARLLEIMRGQTAAPNLYSSSGKSTGGGLSNIVGEA</sequence>
<dbReference type="Gene3D" id="1.20.58.300">
    <property type="entry name" value="FlgN-like"/>
    <property type="match status" value="1"/>
</dbReference>
<evidence type="ECO:0000256" key="1">
    <source>
        <dbReference type="ARBA" id="ARBA00002397"/>
    </source>
</evidence>
<evidence type="ECO:0000256" key="3">
    <source>
        <dbReference type="ARBA" id="ARBA00022795"/>
    </source>
</evidence>
<dbReference type="RefSeq" id="WP_015816833.1">
    <property type="nucleotide sequence ID" value="NC_012997.1"/>
</dbReference>
<keyword evidence="5" id="KW-1185">Reference proteome</keyword>
<evidence type="ECO:0000256" key="2">
    <source>
        <dbReference type="ARBA" id="ARBA00007703"/>
    </source>
</evidence>
<dbReference type="InterPro" id="IPR007809">
    <property type="entry name" value="FlgN-like"/>
</dbReference>
<dbReference type="GO" id="GO:0044780">
    <property type="term" value="P:bacterial-type flagellum assembly"/>
    <property type="evidence" value="ECO:0007669"/>
    <property type="project" value="InterPro"/>
</dbReference>
<comment type="function">
    <text evidence="1">Required for the efficient initiation of filament assembly.</text>
</comment>
<dbReference type="Pfam" id="PF05130">
    <property type="entry name" value="FlgN"/>
    <property type="match status" value="1"/>
</dbReference>
<name>C5BRR1_TERTT</name>
<dbReference type="EMBL" id="CP001614">
    <property type="protein sequence ID" value="ACR10721.1"/>
    <property type="molecule type" value="Genomic_DNA"/>
</dbReference>